<keyword evidence="4" id="KW-0233">DNA recombination</keyword>
<dbReference type="InterPro" id="IPR006120">
    <property type="entry name" value="Resolvase_HTH_dom"/>
</dbReference>
<dbReference type="AlphaFoldDB" id="A0A2S2BYW3"/>
<evidence type="ECO:0000313" key="6">
    <source>
        <dbReference type="EMBL" id="AWK73759.1"/>
    </source>
</evidence>
<dbReference type="PANTHER" id="PTHR30461">
    <property type="entry name" value="DNA-INVERTASE FROM LAMBDOID PROPHAGE"/>
    <property type="match status" value="1"/>
</dbReference>
<dbReference type="GO" id="GO:0003677">
    <property type="term" value="F:DNA binding"/>
    <property type="evidence" value="ECO:0007669"/>
    <property type="project" value="UniProtKB-KW"/>
</dbReference>
<keyword evidence="2" id="KW-0229">DNA integration</keyword>
<dbReference type="EMBL" id="CP021354">
    <property type="protein sequence ID" value="AWK73759.1"/>
    <property type="molecule type" value="Genomic_DNA"/>
</dbReference>
<dbReference type="PROSITE" id="PS00398">
    <property type="entry name" value="RECOMBINASES_2"/>
    <property type="match status" value="1"/>
</dbReference>
<dbReference type="InterPro" id="IPR006119">
    <property type="entry name" value="Resolv_N"/>
</dbReference>
<name>A0A2S2BYW3_9NOCA</name>
<dbReference type="Gene3D" id="1.10.10.60">
    <property type="entry name" value="Homeodomain-like"/>
    <property type="match status" value="1"/>
</dbReference>
<gene>
    <name evidence="6" type="ORF">CBI38_21550</name>
</gene>
<dbReference type="InterPro" id="IPR036162">
    <property type="entry name" value="Resolvase-like_N_sf"/>
</dbReference>
<dbReference type="InterPro" id="IPR006118">
    <property type="entry name" value="Recombinase_CS"/>
</dbReference>
<dbReference type="Proteomes" id="UP000245711">
    <property type="component" value="Chromosome"/>
</dbReference>
<feature type="domain" description="Resolvase/invertase-type recombinase catalytic" evidence="5">
    <location>
        <begin position="1"/>
        <end position="133"/>
    </location>
</feature>
<dbReference type="InterPro" id="IPR050639">
    <property type="entry name" value="SSR_resolvase"/>
</dbReference>
<reference evidence="6 7" key="1">
    <citation type="submission" date="2017-05" db="EMBL/GenBank/DDBJ databases">
        <title>Isolation of Rhodococcus sp. S2-17 biodegrading of BP-3.</title>
        <authorList>
            <person name="Lee Y."/>
            <person name="Kim K.H."/>
            <person name="Chun B.H."/>
            <person name="Jung H.S."/>
            <person name="Jeon C.O."/>
        </authorList>
    </citation>
    <scope>NUCLEOTIDE SEQUENCE [LARGE SCALE GENOMIC DNA]</scope>
    <source>
        <strain evidence="6 7">S2-17</strain>
    </source>
</reference>
<dbReference type="GO" id="GO:0015074">
    <property type="term" value="P:DNA integration"/>
    <property type="evidence" value="ECO:0007669"/>
    <property type="project" value="UniProtKB-KW"/>
</dbReference>
<protein>
    <submittedName>
        <fullName evidence="6">DNA invertase</fullName>
    </submittedName>
</protein>
<keyword evidence="3" id="KW-0238">DNA-binding</keyword>
<proteinExistence type="inferred from homology"/>
<keyword evidence="7" id="KW-1185">Reference proteome</keyword>
<evidence type="ECO:0000256" key="2">
    <source>
        <dbReference type="ARBA" id="ARBA00022908"/>
    </source>
</evidence>
<evidence type="ECO:0000259" key="5">
    <source>
        <dbReference type="PROSITE" id="PS51736"/>
    </source>
</evidence>
<dbReference type="OrthoDB" id="3405463at2"/>
<dbReference type="KEGG" id="roz:CBI38_21550"/>
<dbReference type="Gene3D" id="3.40.50.1390">
    <property type="entry name" value="Resolvase, N-terminal catalytic domain"/>
    <property type="match status" value="1"/>
</dbReference>
<dbReference type="SUPFAM" id="SSF53041">
    <property type="entry name" value="Resolvase-like"/>
    <property type="match status" value="1"/>
</dbReference>
<dbReference type="SMART" id="SM00857">
    <property type="entry name" value="Resolvase"/>
    <property type="match status" value="1"/>
</dbReference>
<dbReference type="PANTHER" id="PTHR30461:SF2">
    <property type="entry name" value="SERINE RECOMBINASE PINE-RELATED"/>
    <property type="match status" value="1"/>
</dbReference>
<evidence type="ECO:0000256" key="1">
    <source>
        <dbReference type="ARBA" id="ARBA00009913"/>
    </source>
</evidence>
<sequence>MREATAPPDVPLRHQVDALVRAGVAAENIHVDHAGGAKASCPQLDLALARLREGDVLVITRLDRLGRSVLHLITLGAELRERGIGLKVLEQGIDTATAEGRAMLGMLSVLAELQRELIVAETRDGLAAARARGRKGGRPSKLSPDQIELAQRLYDAGEHTVAQIAGMLKVRDHENLIGHVRPRML</sequence>
<organism evidence="6 7">
    <name type="scientific">Rhodococcus oxybenzonivorans</name>
    <dbReference type="NCBI Taxonomy" id="1990687"/>
    <lineage>
        <taxon>Bacteria</taxon>
        <taxon>Bacillati</taxon>
        <taxon>Actinomycetota</taxon>
        <taxon>Actinomycetes</taxon>
        <taxon>Mycobacteriales</taxon>
        <taxon>Nocardiaceae</taxon>
        <taxon>Rhodococcus</taxon>
    </lineage>
</organism>
<evidence type="ECO:0000313" key="7">
    <source>
        <dbReference type="Proteomes" id="UP000245711"/>
    </source>
</evidence>
<dbReference type="CDD" id="cd03768">
    <property type="entry name" value="SR_ResInv"/>
    <property type="match status" value="1"/>
</dbReference>
<comment type="similarity">
    <text evidence="1">Belongs to the site-specific recombinase resolvase family.</text>
</comment>
<evidence type="ECO:0000256" key="4">
    <source>
        <dbReference type="ARBA" id="ARBA00023172"/>
    </source>
</evidence>
<evidence type="ECO:0000256" key="3">
    <source>
        <dbReference type="ARBA" id="ARBA00023125"/>
    </source>
</evidence>
<dbReference type="Pfam" id="PF00239">
    <property type="entry name" value="Resolvase"/>
    <property type="match status" value="1"/>
</dbReference>
<dbReference type="GO" id="GO:0000150">
    <property type="term" value="F:DNA strand exchange activity"/>
    <property type="evidence" value="ECO:0007669"/>
    <property type="project" value="InterPro"/>
</dbReference>
<accession>A0A2S2BYW3</accession>
<dbReference type="PROSITE" id="PS51736">
    <property type="entry name" value="RECOMBINASES_3"/>
    <property type="match status" value="1"/>
</dbReference>
<dbReference type="Pfam" id="PF02796">
    <property type="entry name" value="HTH_7"/>
    <property type="match status" value="1"/>
</dbReference>